<dbReference type="EMBL" id="JABENB010000003">
    <property type="protein sequence ID" value="NNG40856.1"/>
    <property type="molecule type" value="Genomic_DNA"/>
</dbReference>
<feature type="region of interest" description="Disordered" evidence="4">
    <location>
        <begin position="278"/>
        <end position="305"/>
    </location>
</feature>
<evidence type="ECO:0000313" key="6">
    <source>
        <dbReference type="EMBL" id="NNG40856.1"/>
    </source>
</evidence>
<feature type="domain" description="HTH araC/xylS-type" evidence="5">
    <location>
        <begin position="183"/>
        <end position="281"/>
    </location>
</feature>
<keyword evidence="1" id="KW-0805">Transcription regulation</keyword>
<gene>
    <name evidence="6" type="ORF">HJ588_16480</name>
</gene>
<evidence type="ECO:0000256" key="4">
    <source>
        <dbReference type="SAM" id="MobiDB-lite"/>
    </source>
</evidence>
<dbReference type="Pfam" id="PF12833">
    <property type="entry name" value="HTH_18"/>
    <property type="match status" value="1"/>
</dbReference>
<dbReference type="PANTHER" id="PTHR46796:SF7">
    <property type="entry name" value="ARAC FAMILY TRANSCRIPTIONAL REGULATOR"/>
    <property type="match status" value="1"/>
</dbReference>
<dbReference type="InterPro" id="IPR009057">
    <property type="entry name" value="Homeodomain-like_sf"/>
</dbReference>
<name>A0A849AMX7_9MICO</name>
<evidence type="ECO:0000313" key="7">
    <source>
        <dbReference type="Proteomes" id="UP000557772"/>
    </source>
</evidence>
<dbReference type="AlphaFoldDB" id="A0A849AMX7"/>
<dbReference type="GO" id="GO:0003700">
    <property type="term" value="F:DNA-binding transcription factor activity"/>
    <property type="evidence" value="ECO:0007669"/>
    <property type="project" value="InterPro"/>
</dbReference>
<evidence type="ECO:0000256" key="3">
    <source>
        <dbReference type="ARBA" id="ARBA00023163"/>
    </source>
</evidence>
<keyword evidence="2" id="KW-0238">DNA-binding</keyword>
<accession>A0A849AMX7</accession>
<proteinExistence type="predicted"/>
<keyword evidence="3" id="KW-0804">Transcription</keyword>
<protein>
    <submittedName>
        <fullName evidence="6">Helix-turn-helix transcriptional regulator</fullName>
    </submittedName>
</protein>
<reference evidence="6 7" key="1">
    <citation type="submission" date="2020-05" db="EMBL/GenBank/DDBJ databases">
        <title>Flexivirga sp. ID2601S isolated from air conditioner.</title>
        <authorList>
            <person name="Kim D.H."/>
        </authorList>
    </citation>
    <scope>NUCLEOTIDE SEQUENCE [LARGE SCALE GENOMIC DNA]</scope>
    <source>
        <strain evidence="6 7">ID2601S</strain>
    </source>
</reference>
<dbReference type="PANTHER" id="PTHR46796">
    <property type="entry name" value="HTH-TYPE TRANSCRIPTIONAL ACTIVATOR RHAS-RELATED"/>
    <property type="match status" value="1"/>
</dbReference>
<comment type="caution">
    <text evidence="6">The sequence shown here is derived from an EMBL/GenBank/DDBJ whole genome shotgun (WGS) entry which is preliminary data.</text>
</comment>
<evidence type="ECO:0000256" key="2">
    <source>
        <dbReference type="ARBA" id="ARBA00023125"/>
    </source>
</evidence>
<dbReference type="InterPro" id="IPR018060">
    <property type="entry name" value="HTH_AraC"/>
</dbReference>
<keyword evidence="7" id="KW-1185">Reference proteome</keyword>
<dbReference type="InterPro" id="IPR050204">
    <property type="entry name" value="AraC_XylS_family_regulators"/>
</dbReference>
<dbReference type="SUPFAM" id="SSF46689">
    <property type="entry name" value="Homeodomain-like"/>
    <property type="match status" value="2"/>
</dbReference>
<dbReference type="PROSITE" id="PS01124">
    <property type="entry name" value="HTH_ARAC_FAMILY_2"/>
    <property type="match status" value="1"/>
</dbReference>
<dbReference type="SMART" id="SM00342">
    <property type="entry name" value="HTH_ARAC"/>
    <property type="match status" value="1"/>
</dbReference>
<evidence type="ECO:0000259" key="5">
    <source>
        <dbReference type="PROSITE" id="PS01124"/>
    </source>
</evidence>
<dbReference type="GO" id="GO:0043565">
    <property type="term" value="F:sequence-specific DNA binding"/>
    <property type="evidence" value="ECO:0007669"/>
    <property type="project" value="InterPro"/>
</dbReference>
<dbReference type="Proteomes" id="UP000557772">
    <property type="component" value="Unassembled WGS sequence"/>
</dbReference>
<evidence type="ECO:0000256" key="1">
    <source>
        <dbReference type="ARBA" id="ARBA00023015"/>
    </source>
</evidence>
<organism evidence="6 7">
    <name type="scientific">Flexivirga aerilata</name>
    <dbReference type="NCBI Taxonomy" id="1656889"/>
    <lineage>
        <taxon>Bacteria</taxon>
        <taxon>Bacillati</taxon>
        <taxon>Actinomycetota</taxon>
        <taxon>Actinomycetes</taxon>
        <taxon>Micrococcales</taxon>
        <taxon>Dermacoccaceae</taxon>
        <taxon>Flexivirga</taxon>
    </lineage>
</organism>
<sequence>MTAVESVRTAPMRRVTFRHAKAVHVMAGAARIHTATGIHELRSGSVLFLGAGRWCSIQPTPRVRTWTVYMDEVFLRSQLRWVFTDSTRLRESISHVDDWDGSAFVHVVGQDALKRMEPLWRQISLVSSHDNPEFAVTSLISLLAQLIEIALPTVLTPDHPLGTLSPLPIKGRLTQRSRHPSVDRAVILLRTRMSDPWTISLLAQEVAMSRSQLSRTFSQQVGLSPFRFLTESRLTEFTRLVEETDLPIYVAARQVGWGDPRVAASWFRRRFGVSPTHFRSHPHASHTDDLASRRLRKHGREAADA</sequence>
<dbReference type="Gene3D" id="1.10.10.60">
    <property type="entry name" value="Homeodomain-like"/>
    <property type="match status" value="1"/>
</dbReference>